<comment type="caution">
    <text evidence="8">The sequence shown here is derived from an EMBL/GenBank/DDBJ whole genome shotgun (WGS) entry which is preliminary data.</text>
</comment>
<feature type="domain" description="Golgi pH regulator conserved" evidence="7">
    <location>
        <begin position="169"/>
        <end position="231"/>
    </location>
</feature>
<dbReference type="InterPro" id="IPR022535">
    <property type="entry name" value="Golgi_pH-regulator_cons_dom"/>
</dbReference>
<feature type="transmembrane region" description="Helical" evidence="5">
    <location>
        <begin position="101"/>
        <end position="122"/>
    </location>
</feature>
<evidence type="ECO:0000256" key="1">
    <source>
        <dbReference type="ARBA" id="ARBA00004141"/>
    </source>
</evidence>
<gene>
    <name evidence="8" type="ORF">AZE42_09128</name>
</gene>
<evidence type="ECO:0000256" key="5">
    <source>
        <dbReference type="SAM" id="Phobius"/>
    </source>
</evidence>
<dbReference type="PANTHER" id="PTHR15948:SF0">
    <property type="entry name" value="GOLGI PH REGULATOR A-RELATED"/>
    <property type="match status" value="1"/>
</dbReference>
<keyword evidence="9" id="KW-1185">Reference proteome</keyword>
<keyword evidence="4 5" id="KW-0472">Membrane</keyword>
<dbReference type="GO" id="GO:0016020">
    <property type="term" value="C:membrane"/>
    <property type="evidence" value="ECO:0007669"/>
    <property type="project" value="UniProtKB-SubCell"/>
</dbReference>
<name>A0A1J8R5B6_9AGAM</name>
<organism evidence="8 9">
    <name type="scientific">Rhizopogon vesiculosus</name>
    <dbReference type="NCBI Taxonomy" id="180088"/>
    <lineage>
        <taxon>Eukaryota</taxon>
        <taxon>Fungi</taxon>
        <taxon>Dikarya</taxon>
        <taxon>Basidiomycota</taxon>
        <taxon>Agaricomycotina</taxon>
        <taxon>Agaricomycetes</taxon>
        <taxon>Agaricomycetidae</taxon>
        <taxon>Boletales</taxon>
        <taxon>Suillineae</taxon>
        <taxon>Rhizopogonaceae</taxon>
        <taxon>Rhizopogon</taxon>
    </lineage>
</organism>
<evidence type="ECO:0000256" key="3">
    <source>
        <dbReference type="ARBA" id="ARBA00022989"/>
    </source>
</evidence>
<dbReference type="Pfam" id="PF12430">
    <property type="entry name" value="ABA_GPCR"/>
    <property type="match status" value="1"/>
</dbReference>
<proteinExistence type="predicted"/>
<dbReference type="EMBL" id="LVVM01000311">
    <property type="protein sequence ID" value="OJA20992.1"/>
    <property type="molecule type" value="Genomic_DNA"/>
</dbReference>
<dbReference type="InterPro" id="IPR015672">
    <property type="entry name" value="GPHR/GTG"/>
</dbReference>
<dbReference type="Proteomes" id="UP000183567">
    <property type="component" value="Unassembled WGS sequence"/>
</dbReference>
<evidence type="ECO:0000259" key="7">
    <source>
        <dbReference type="Pfam" id="PF12537"/>
    </source>
</evidence>
<protein>
    <recommendedName>
        <fullName evidence="10">Abscisic acid G-protein coupled receptor-like domain-containing protein</fullName>
    </recommendedName>
</protein>
<sequence>MTTALNAFLVVVSGASLFISCRIFLQKKLYKDLQQLAPQDTLPASAVTPQSNTIQPWHSTLAQTCFSLCFSECSILFSMLMCQGLDLLEPRVRLLSWRISLVLLLLTILLLVPISFSLILTYRSDNPGFVQSRALPIRVAFALAPVALFIFALSYIPLPAELLSYNPLTAVTARLVTMGTTILGLLSGLGAVSGAWGITSRSRSIPSALSIASAENALERVKNDLRDRSRDLDDYTSSKPQPDGSWLSRMSFKRNAQQSSLQQEVIGLHALETQMSLRVATLKHNRVAAEYAESFMGKTCEWVFSRLEILVTSTQSAFNIVTPFGSTSSPSSASYGDMVAHILAWLFSRLPFSATGDEPGKPHFDIPSLSKQISLCLVGIIILCSLRLVLRGVTRAFHVTSRRTSASLMLLTLAQLMGIYLLSTLVQLRTTFPPASPTMLPDESPGPQSPSDDSMNLFATLPEYSLFGGLFDWSFLIGAAGCALARWARSSFEGDGLHK</sequence>
<evidence type="ECO:0000256" key="2">
    <source>
        <dbReference type="ARBA" id="ARBA00022692"/>
    </source>
</evidence>
<keyword evidence="2 5" id="KW-0812">Transmembrane</keyword>
<evidence type="ECO:0000256" key="4">
    <source>
        <dbReference type="ARBA" id="ARBA00023136"/>
    </source>
</evidence>
<evidence type="ECO:0008006" key="10">
    <source>
        <dbReference type="Google" id="ProtNLM"/>
    </source>
</evidence>
<accession>A0A1J8R5B6</accession>
<keyword evidence="3 5" id="KW-1133">Transmembrane helix</keyword>
<evidence type="ECO:0000313" key="9">
    <source>
        <dbReference type="Proteomes" id="UP000183567"/>
    </source>
</evidence>
<feature type="transmembrane region" description="Helical" evidence="5">
    <location>
        <begin position="176"/>
        <end position="198"/>
    </location>
</feature>
<dbReference type="PANTHER" id="PTHR15948">
    <property type="entry name" value="G-PROTEIN COUPLED RECEPTOR 89-RELATED"/>
    <property type="match status" value="1"/>
</dbReference>
<evidence type="ECO:0000259" key="6">
    <source>
        <dbReference type="Pfam" id="PF12430"/>
    </source>
</evidence>
<evidence type="ECO:0000313" key="8">
    <source>
        <dbReference type="EMBL" id="OJA20992.1"/>
    </source>
</evidence>
<dbReference type="Pfam" id="PF12537">
    <property type="entry name" value="GPHR_N"/>
    <property type="match status" value="1"/>
</dbReference>
<reference evidence="8 9" key="1">
    <citation type="submission" date="2016-03" db="EMBL/GenBank/DDBJ databases">
        <title>Comparative genomics of the ectomycorrhizal sister species Rhizopogon vinicolor and Rhizopogon vesiculosus (Basidiomycota: Boletales) reveals a divergence of the mating type B locus.</title>
        <authorList>
            <person name="Mujic A.B."/>
            <person name="Kuo A."/>
            <person name="Tritt A."/>
            <person name="Lipzen A."/>
            <person name="Chen C."/>
            <person name="Johnson J."/>
            <person name="Sharma A."/>
            <person name="Barry K."/>
            <person name="Grigoriev I.V."/>
            <person name="Spatafora J.W."/>
        </authorList>
    </citation>
    <scope>NUCLEOTIDE SEQUENCE [LARGE SCALE GENOMIC DNA]</scope>
    <source>
        <strain evidence="8 9">AM-OR11-056</strain>
    </source>
</reference>
<feature type="transmembrane region" description="Helical" evidence="5">
    <location>
        <begin position="410"/>
        <end position="428"/>
    </location>
</feature>
<feature type="transmembrane region" description="Helical" evidence="5">
    <location>
        <begin position="6"/>
        <end position="25"/>
    </location>
</feature>
<dbReference type="InterPro" id="IPR025969">
    <property type="entry name" value="ABA_GPCR_dom"/>
</dbReference>
<comment type="subcellular location">
    <subcellularLocation>
        <location evidence="1">Membrane</location>
        <topology evidence="1">Multi-pass membrane protein</topology>
    </subcellularLocation>
</comment>
<dbReference type="OrthoDB" id="264392at2759"/>
<feature type="transmembrane region" description="Helical" evidence="5">
    <location>
        <begin position="464"/>
        <end position="485"/>
    </location>
</feature>
<dbReference type="AlphaFoldDB" id="A0A1J8R5B6"/>
<feature type="domain" description="Abscisic acid G-protein coupled receptor-like" evidence="6">
    <location>
        <begin position="321"/>
        <end position="489"/>
    </location>
</feature>
<feature type="transmembrane region" description="Helical" evidence="5">
    <location>
        <begin position="134"/>
        <end position="156"/>
    </location>
</feature>